<dbReference type="KEGG" id="nfn:NFRAN_2858"/>
<protein>
    <submittedName>
        <fullName evidence="1">Uncharacterized protein</fullName>
    </submittedName>
</protein>
<sequence>MNLVVRCFTSCKNEILDNIIDLFRVIEPDDIRRTEKILQMMETIGVKGRKGGFYN</sequence>
<evidence type="ECO:0000313" key="2">
    <source>
        <dbReference type="Proteomes" id="UP000294299"/>
    </source>
</evidence>
<accession>A0A484IDJ1</accession>
<reference evidence="1 2" key="1">
    <citation type="submission" date="2019-02" db="EMBL/GenBank/DDBJ databases">
        <authorList>
            <person name="Lehtovirta-Morley E L."/>
        </authorList>
    </citation>
    <scope>NUCLEOTIDE SEQUENCE [LARGE SCALE GENOMIC DNA]</scope>
    <source>
        <strain evidence="1">NFRAN1</strain>
    </source>
</reference>
<organism evidence="1 2">
    <name type="scientific">Candidatus Nitrosocosmicus franklandianus</name>
    <dbReference type="NCBI Taxonomy" id="1798806"/>
    <lineage>
        <taxon>Archaea</taxon>
        <taxon>Nitrososphaerota</taxon>
        <taxon>Nitrososphaeria</taxon>
        <taxon>Nitrososphaerales</taxon>
        <taxon>Nitrososphaeraceae</taxon>
        <taxon>Candidatus Nitrosocosmicus</taxon>
    </lineage>
</organism>
<proteinExistence type="predicted"/>
<dbReference type="EMBL" id="LR216287">
    <property type="protein sequence ID" value="VFJ15181.1"/>
    <property type="molecule type" value="Genomic_DNA"/>
</dbReference>
<dbReference type="AlphaFoldDB" id="A0A484IDJ1"/>
<dbReference type="Proteomes" id="UP000294299">
    <property type="component" value="Chromosome NFRAN"/>
</dbReference>
<name>A0A484IDJ1_9ARCH</name>
<gene>
    <name evidence="1" type="ORF">NFRAN_2858</name>
</gene>
<evidence type="ECO:0000313" key="1">
    <source>
        <dbReference type="EMBL" id="VFJ15181.1"/>
    </source>
</evidence>
<keyword evidence="2" id="KW-1185">Reference proteome</keyword>